<dbReference type="PRINTS" id="PR00033">
    <property type="entry name" value="HTHASNC"/>
</dbReference>
<evidence type="ECO:0000313" key="6">
    <source>
        <dbReference type="Proteomes" id="UP000193711"/>
    </source>
</evidence>
<evidence type="ECO:0000256" key="3">
    <source>
        <dbReference type="ARBA" id="ARBA00023163"/>
    </source>
</evidence>
<dbReference type="RefSeq" id="WP_085474669.1">
    <property type="nucleotide sequence ID" value="NZ_FXBM01000001.1"/>
</dbReference>
<dbReference type="SUPFAM" id="SSF46785">
    <property type="entry name" value="Winged helix' DNA-binding domain"/>
    <property type="match status" value="1"/>
</dbReference>
<dbReference type="InterPro" id="IPR000485">
    <property type="entry name" value="AsnC-type_HTH_dom"/>
</dbReference>
<dbReference type="STRING" id="1891671.SAMN06295885_0105"/>
<dbReference type="Pfam" id="PF13412">
    <property type="entry name" value="HTH_24"/>
    <property type="match status" value="1"/>
</dbReference>
<keyword evidence="1" id="KW-0805">Transcription regulation</keyword>
<dbReference type="OrthoDB" id="4411089at2"/>
<dbReference type="Gene3D" id="3.30.70.920">
    <property type="match status" value="1"/>
</dbReference>
<dbReference type="PANTHER" id="PTHR30154:SF54">
    <property type="entry name" value="POSSIBLE TRANSCRIPTIONAL REGULATORY PROTEIN (PROBABLY LRP_ASNC-FAMILY)"/>
    <property type="match status" value="1"/>
</dbReference>
<keyword evidence="2 5" id="KW-0238">DNA-binding</keyword>
<protein>
    <submittedName>
        <fullName evidence="5">DNA-binding transcriptional regulator, Lrp family</fullName>
    </submittedName>
</protein>
<dbReference type="InterPro" id="IPR036390">
    <property type="entry name" value="WH_DNA-bd_sf"/>
</dbReference>
<dbReference type="Gene3D" id="1.10.10.10">
    <property type="entry name" value="Winged helix-like DNA-binding domain superfamily/Winged helix DNA-binding domain"/>
    <property type="match status" value="1"/>
</dbReference>
<dbReference type="EMBL" id="FXBM01000001">
    <property type="protein sequence ID" value="SMH28184.1"/>
    <property type="molecule type" value="Genomic_DNA"/>
</dbReference>
<dbReference type="PANTHER" id="PTHR30154">
    <property type="entry name" value="LEUCINE-RESPONSIVE REGULATORY PROTEIN"/>
    <property type="match status" value="1"/>
</dbReference>
<dbReference type="AlphaFoldDB" id="A0A1X7MW67"/>
<dbReference type="PROSITE" id="PS50956">
    <property type="entry name" value="HTH_ASNC_2"/>
    <property type="match status" value="1"/>
</dbReference>
<gene>
    <name evidence="5" type="ORF">SAMN06295885_0105</name>
</gene>
<name>A0A1X7MW67_9MICO</name>
<organism evidence="5 6">
    <name type="scientific">Rathayibacter oskolensis</name>
    <dbReference type="NCBI Taxonomy" id="1891671"/>
    <lineage>
        <taxon>Bacteria</taxon>
        <taxon>Bacillati</taxon>
        <taxon>Actinomycetota</taxon>
        <taxon>Actinomycetes</taxon>
        <taxon>Micrococcales</taxon>
        <taxon>Microbacteriaceae</taxon>
        <taxon>Rathayibacter</taxon>
    </lineage>
</organism>
<dbReference type="SUPFAM" id="SSF54909">
    <property type="entry name" value="Dimeric alpha+beta barrel"/>
    <property type="match status" value="1"/>
</dbReference>
<evidence type="ECO:0000256" key="1">
    <source>
        <dbReference type="ARBA" id="ARBA00023015"/>
    </source>
</evidence>
<dbReference type="Pfam" id="PF01037">
    <property type="entry name" value="AsnC_trans_reg"/>
    <property type="match status" value="1"/>
</dbReference>
<dbReference type="InterPro" id="IPR011008">
    <property type="entry name" value="Dimeric_a/b-barrel"/>
</dbReference>
<feature type="domain" description="HTH asnC-type" evidence="4">
    <location>
        <begin position="12"/>
        <end position="73"/>
    </location>
</feature>
<dbReference type="GO" id="GO:0005829">
    <property type="term" value="C:cytosol"/>
    <property type="evidence" value="ECO:0007669"/>
    <property type="project" value="TreeGrafter"/>
</dbReference>
<dbReference type="InterPro" id="IPR019887">
    <property type="entry name" value="Tscrpt_reg_AsnC/Lrp_C"/>
</dbReference>
<sequence>MNDQRKPREAVLDELDVRILRVLQSDARTTNRDLATAVHVSPTTALDRTRSLRNRGVIEQATLAVDLASIGRGVQALIAVRIRPPSREVIEAFRDWVSGLDETVGVFVTAGNEDFIIHVAVRDNDDLYAFVIDELTQRREVADVRTSVVYQHLREHVVLPLSDRSARPRRGSGR</sequence>
<evidence type="ECO:0000256" key="2">
    <source>
        <dbReference type="ARBA" id="ARBA00023125"/>
    </source>
</evidence>
<dbReference type="InterPro" id="IPR019888">
    <property type="entry name" value="Tscrpt_reg_AsnC-like"/>
</dbReference>
<dbReference type="Proteomes" id="UP000193711">
    <property type="component" value="Unassembled WGS sequence"/>
</dbReference>
<keyword evidence="6" id="KW-1185">Reference proteome</keyword>
<dbReference type="InterPro" id="IPR036388">
    <property type="entry name" value="WH-like_DNA-bd_sf"/>
</dbReference>
<dbReference type="SMART" id="SM00344">
    <property type="entry name" value="HTH_ASNC"/>
    <property type="match status" value="1"/>
</dbReference>
<keyword evidence="3" id="KW-0804">Transcription</keyword>
<reference evidence="6" key="1">
    <citation type="submission" date="2017-04" db="EMBL/GenBank/DDBJ databases">
        <authorList>
            <person name="Varghese N."/>
            <person name="Submissions S."/>
        </authorList>
    </citation>
    <scope>NUCLEOTIDE SEQUENCE [LARGE SCALE GENOMIC DNA]</scope>
    <source>
        <strain evidence="6">VKM Ac-2121</strain>
    </source>
</reference>
<dbReference type="GO" id="GO:0043200">
    <property type="term" value="P:response to amino acid"/>
    <property type="evidence" value="ECO:0007669"/>
    <property type="project" value="TreeGrafter"/>
</dbReference>
<proteinExistence type="predicted"/>
<evidence type="ECO:0000313" key="5">
    <source>
        <dbReference type="EMBL" id="SMH28184.1"/>
    </source>
</evidence>
<evidence type="ECO:0000259" key="4">
    <source>
        <dbReference type="PROSITE" id="PS50956"/>
    </source>
</evidence>
<dbReference type="GO" id="GO:0043565">
    <property type="term" value="F:sequence-specific DNA binding"/>
    <property type="evidence" value="ECO:0007669"/>
    <property type="project" value="InterPro"/>
</dbReference>
<accession>A0A1X7MW67</accession>